<dbReference type="PANTHER" id="PTHR32329:SF2">
    <property type="entry name" value="BIFUNCTIONAL PROTEIN [INCLUDES 2-HYDROXYACYL-COA DEHYDRATASE (N-TER) AND ITS ACTIVATOR DOMAIN (C_TERM)"/>
    <property type="match status" value="1"/>
</dbReference>
<dbReference type="EMBL" id="FUZT01000009">
    <property type="protein sequence ID" value="SKC81685.1"/>
    <property type="molecule type" value="Genomic_DNA"/>
</dbReference>
<dbReference type="STRING" id="36842.SAMN02194393_03646"/>
<organism evidence="2 3">
    <name type="scientific">Maledivibacter halophilus</name>
    <dbReference type="NCBI Taxonomy" id="36842"/>
    <lineage>
        <taxon>Bacteria</taxon>
        <taxon>Bacillati</taxon>
        <taxon>Bacillota</taxon>
        <taxon>Clostridia</taxon>
        <taxon>Peptostreptococcales</taxon>
        <taxon>Caminicellaceae</taxon>
        <taxon>Maledivibacter</taxon>
    </lineage>
</organism>
<evidence type="ECO:0000313" key="3">
    <source>
        <dbReference type="Proteomes" id="UP000190285"/>
    </source>
</evidence>
<keyword evidence="2" id="KW-0808">Transferase</keyword>
<proteinExistence type="predicted"/>
<evidence type="ECO:0000313" key="2">
    <source>
        <dbReference type="EMBL" id="SKC81685.1"/>
    </source>
</evidence>
<keyword evidence="2" id="KW-0418">Kinase</keyword>
<gene>
    <name evidence="2" type="ORF">SAMN02194393_03646</name>
</gene>
<dbReference type="PANTHER" id="PTHR32329">
    <property type="entry name" value="BIFUNCTIONAL PROTEIN [INCLUDES 2-HYDROXYACYL-COA DEHYDRATASE (N-TER) AND ITS ACTIVATOR DOMAIN (C_TERM)-RELATED"/>
    <property type="match status" value="1"/>
</dbReference>
<name>A0A1T5M0N4_9FIRM</name>
<reference evidence="2 3" key="1">
    <citation type="submission" date="2017-02" db="EMBL/GenBank/DDBJ databases">
        <authorList>
            <person name="Peterson S.W."/>
        </authorList>
    </citation>
    <scope>NUCLEOTIDE SEQUENCE [LARGE SCALE GENOMIC DNA]</scope>
    <source>
        <strain evidence="2 3">M1</strain>
    </source>
</reference>
<dbReference type="RefSeq" id="WP_079493506.1">
    <property type="nucleotide sequence ID" value="NZ_FUZT01000009.1"/>
</dbReference>
<feature type="domain" description="DUF2229" evidence="1">
    <location>
        <begin position="4"/>
        <end position="219"/>
    </location>
</feature>
<accession>A0A1T5M0N4</accession>
<dbReference type="OrthoDB" id="9780120at2"/>
<keyword evidence="3" id="KW-1185">Reference proteome</keyword>
<dbReference type="Pfam" id="PF09989">
    <property type="entry name" value="DUF2229"/>
    <property type="match status" value="1"/>
</dbReference>
<sequence>MFVKVGIPRALLYYEYCKLWISFFENLGTKVIISEKTNKEILDRGVKNTVDEACLPVKIYHGHVLNLKDKVDFIFTPRIVSVNKYEYICPKFCGLPEMIKYSVKGLPQFIDTTIDYRKSRKNFNKTIMEIGNYITKDKNRIKFAFENALKKHNEYKSLIKKGLLPIDILKGENYEENINEGKEKVVLLGHPYNIYDSYSSMNIVEKLRKYNLSVVTCDTLDEDVINHKAKELNKKMFWSFGRKILGTALYSIDDEEVCGIIYLSSFGCGLDSVIADVAERRIRRNSKKPFTMLTIDEHTGEAGLDTRIEAFVDMIKWRKKNENNFSPHREYIYPH</sequence>
<dbReference type="Gene3D" id="3.40.50.11900">
    <property type="match status" value="1"/>
</dbReference>
<dbReference type="Proteomes" id="UP000190285">
    <property type="component" value="Unassembled WGS sequence"/>
</dbReference>
<protein>
    <submittedName>
        <fullName evidence="2">Predicted nucleotide-binding protein, sugar kinase/HSP70/actin superfamily</fullName>
    </submittedName>
</protein>
<dbReference type="GO" id="GO:0016301">
    <property type="term" value="F:kinase activity"/>
    <property type="evidence" value="ECO:0007669"/>
    <property type="project" value="UniProtKB-KW"/>
</dbReference>
<dbReference type="AlphaFoldDB" id="A0A1T5M0N4"/>
<evidence type="ECO:0000259" key="1">
    <source>
        <dbReference type="Pfam" id="PF09989"/>
    </source>
</evidence>
<dbReference type="InterPro" id="IPR051805">
    <property type="entry name" value="Dehydratase_Activator_Redct"/>
</dbReference>
<dbReference type="InterPro" id="IPR018709">
    <property type="entry name" value="CoA_activase_DUF2229"/>
</dbReference>